<organism evidence="2 3">
    <name type="scientific">Eumeta variegata</name>
    <name type="common">Bagworm moth</name>
    <name type="synonym">Eumeta japonica</name>
    <dbReference type="NCBI Taxonomy" id="151549"/>
    <lineage>
        <taxon>Eukaryota</taxon>
        <taxon>Metazoa</taxon>
        <taxon>Ecdysozoa</taxon>
        <taxon>Arthropoda</taxon>
        <taxon>Hexapoda</taxon>
        <taxon>Insecta</taxon>
        <taxon>Pterygota</taxon>
        <taxon>Neoptera</taxon>
        <taxon>Endopterygota</taxon>
        <taxon>Lepidoptera</taxon>
        <taxon>Glossata</taxon>
        <taxon>Ditrysia</taxon>
        <taxon>Tineoidea</taxon>
        <taxon>Psychidae</taxon>
        <taxon>Oiketicinae</taxon>
        <taxon>Eumeta</taxon>
    </lineage>
</organism>
<sequence length="80" mass="8698">MVRSSDCAPVSAGAGTRRWRHHPRSSPALVSGGDDKAARALRRAICRTPVSLYLLVKGSLNLTKDLTRNCLTVRNPSIEI</sequence>
<dbReference type="AlphaFoldDB" id="A0A4C1UZS0"/>
<keyword evidence="3" id="KW-1185">Reference proteome</keyword>
<name>A0A4C1UZS0_EUMVA</name>
<comment type="caution">
    <text evidence="2">The sequence shown here is derived from an EMBL/GenBank/DDBJ whole genome shotgun (WGS) entry which is preliminary data.</text>
</comment>
<evidence type="ECO:0000256" key="1">
    <source>
        <dbReference type="SAM" id="MobiDB-lite"/>
    </source>
</evidence>
<evidence type="ECO:0000313" key="2">
    <source>
        <dbReference type="EMBL" id="GBP32003.1"/>
    </source>
</evidence>
<accession>A0A4C1UZS0</accession>
<proteinExistence type="predicted"/>
<dbReference type="EMBL" id="BGZK01000254">
    <property type="protein sequence ID" value="GBP32003.1"/>
    <property type="molecule type" value="Genomic_DNA"/>
</dbReference>
<reference evidence="2 3" key="1">
    <citation type="journal article" date="2019" name="Commun. Biol.">
        <title>The bagworm genome reveals a unique fibroin gene that provides high tensile strength.</title>
        <authorList>
            <person name="Kono N."/>
            <person name="Nakamura H."/>
            <person name="Ohtoshi R."/>
            <person name="Tomita M."/>
            <person name="Numata K."/>
            <person name="Arakawa K."/>
        </authorList>
    </citation>
    <scope>NUCLEOTIDE SEQUENCE [LARGE SCALE GENOMIC DNA]</scope>
</reference>
<feature type="region of interest" description="Disordered" evidence="1">
    <location>
        <begin position="1"/>
        <end position="33"/>
    </location>
</feature>
<protein>
    <submittedName>
        <fullName evidence="2">Uncharacterized protein</fullName>
    </submittedName>
</protein>
<evidence type="ECO:0000313" key="3">
    <source>
        <dbReference type="Proteomes" id="UP000299102"/>
    </source>
</evidence>
<gene>
    <name evidence="2" type="ORF">EVAR_21036_1</name>
</gene>
<dbReference type="Proteomes" id="UP000299102">
    <property type="component" value="Unassembled WGS sequence"/>
</dbReference>